<dbReference type="Proteomes" id="UP000075840">
    <property type="component" value="Unassembled WGS sequence"/>
</dbReference>
<keyword evidence="2" id="KW-1185">Reference proteome</keyword>
<accession>A0A182IIR7</accession>
<dbReference type="VEuPathDB" id="VectorBase:AARA015846"/>
<name>A0A182IIR7_ANOAR</name>
<dbReference type="AlphaFoldDB" id="A0A182IIR7"/>
<evidence type="ECO:0000313" key="2">
    <source>
        <dbReference type="Proteomes" id="UP000075840"/>
    </source>
</evidence>
<reference evidence="1" key="1">
    <citation type="submission" date="2022-08" db="UniProtKB">
        <authorList>
            <consortium name="EnsemblMetazoa"/>
        </authorList>
    </citation>
    <scope>IDENTIFICATION</scope>
    <source>
        <strain evidence="1">Dongola</strain>
    </source>
</reference>
<protein>
    <submittedName>
        <fullName evidence="1">Uncharacterized protein</fullName>
    </submittedName>
</protein>
<dbReference type="EMBL" id="APCN01002074">
    <property type="status" value="NOT_ANNOTATED_CDS"/>
    <property type="molecule type" value="Genomic_DNA"/>
</dbReference>
<sequence length="45" mass="4332">MPCKCCGNDCKCTSGCGSGQPCATDCKCACASGGCKEKSGGCCGK</sequence>
<proteinExistence type="predicted"/>
<organism evidence="1 2">
    <name type="scientific">Anopheles arabiensis</name>
    <name type="common">Mosquito</name>
    <dbReference type="NCBI Taxonomy" id="7173"/>
    <lineage>
        <taxon>Eukaryota</taxon>
        <taxon>Metazoa</taxon>
        <taxon>Ecdysozoa</taxon>
        <taxon>Arthropoda</taxon>
        <taxon>Hexapoda</taxon>
        <taxon>Insecta</taxon>
        <taxon>Pterygota</taxon>
        <taxon>Neoptera</taxon>
        <taxon>Endopterygota</taxon>
        <taxon>Diptera</taxon>
        <taxon>Nematocera</taxon>
        <taxon>Culicoidea</taxon>
        <taxon>Culicidae</taxon>
        <taxon>Anophelinae</taxon>
        <taxon>Anopheles</taxon>
    </lineage>
</organism>
<dbReference type="EnsemblMetazoa" id="AARA015846-RA">
    <property type="protein sequence ID" value="AARA015846-PA"/>
    <property type="gene ID" value="AARA015846"/>
</dbReference>
<evidence type="ECO:0000313" key="1">
    <source>
        <dbReference type="EnsemblMetazoa" id="AARA015846-PA"/>
    </source>
</evidence>